<dbReference type="PROSITE" id="PS51459">
    <property type="entry name" value="FIDO"/>
    <property type="match status" value="1"/>
</dbReference>
<comment type="caution">
    <text evidence="5">The sequence shown here is derived from an EMBL/GenBank/DDBJ whole genome shotgun (WGS) entry which is preliminary data.</text>
</comment>
<dbReference type="InterPro" id="IPR003812">
    <property type="entry name" value="Fido"/>
</dbReference>
<dbReference type="OrthoDB" id="9813719at2"/>
<accession>A0A081P8D0</accession>
<sequence>MFTPKYSITDTIARRLMDIQRASAVVDLLPLPASILDLLKKESMEKTVILSTKIEGNTLDEATKRKVLYQTSSDNEEQEVYNLMKALEYLDEAERRHLPVTEEFIKKLHAIIKILHGRRPRVSEYREEQNQVGSRNASGFYLPPEWKDVPVLMEDLVAWINSPESYSVPVPIKAGIFMWQFLTIHPYMDGNGRTARMITTYLLRRGGFGLKGLFVLENFYDRNLAEYYRRLQLGLHHNYYFGRNEAELTPWLEFFIDGLAEVFQEAAAIVTEKSAQMTKIEPDLIRKLDPQQRMVFAQLTFKQDTLTTSELRDLLRLSDRSIREKVSHWREEGFIEPRDQDAKRVRSIKLSAAYEKLAQEIRNAPDKFAHFLK</sequence>
<keyword evidence="2" id="KW-0067">ATP-binding</keyword>
<dbReference type="InterPro" id="IPR036597">
    <property type="entry name" value="Fido-like_dom_sf"/>
</dbReference>
<dbReference type="Gene3D" id="1.10.3290.10">
    <property type="entry name" value="Fido-like domain"/>
    <property type="match status" value="1"/>
</dbReference>
<dbReference type="InterPro" id="IPR040198">
    <property type="entry name" value="Fido_containing"/>
</dbReference>
<dbReference type="GO" id="GO:0005524">
    <property type="term" value="F:ATP binding"/>
    <property type="evidence" value="ECO:0007669"/>
    <property type="project" value="UniProtKB-KW"/>
</dbReference>
<keyword evidence="2" id="KW-0547">Nucleotide-binding</keyword>
<dbReference type="InterPro" id="IPR036388">
    <property type="entry name" value="WH-like_DNA-bd_sf"/>
</dbReference>
<dbReference type="Proteomes" id="UP000028123">
    <property type="component" value="Unassembled WGS sequence"/>
</dbReference>
<feature type="active site" evidence="1">
    <location>
        <position position="185"/>
    </location>
</feature>
<dbReference type="PANTHER" id="PTHR13504:SF38">
    <property type="entry name" value="FIDO DOMAIN-CONTAINING PROTEIN"/>
    <property type="match status" value="1"/>
</dbReference>
<dbReference type="RefSeq" id="WP_036676590.1">
    <property type="nucleotide sequence ID" value="NZ_JNVM01000004.1"/>
</dbReference>
<dbReference type="AlphaFoldDB" id="A0A081P8D0"/>
<dbReference type="Pfam" id="PF02661">
    <property type="entry name" value="Fic"/>
    <property type="match status" value="1"/>
</dbReference>
<dbReference type="SUPFAM" id="SSF140931">
    <property type="entry name" value="Fic-like"/>
    <property type="match status" value="1"/>
</dbReference>
<evidence type="ECO:0000313" key="5">
    <source>
        <dbReference type="EMBL" id="KEQ26953.1"/>
    </source>
</evidence>
<evidence type="ECO:0000256" key="3">
    <source>
        <dbReference type="PIRSR" id="PIRSR640198-3"/>
    </source>
</evidence>
<gene>
    <name evidence="5" type="ORF">ET33_23890</name>
</gene>
<dbReference type="Gene3D" id="1.10.10.10">
    <property type="entry name" value="Winged helix-like DNA-binding domain superfamily/Winged helix DNA-binding domain"/>
    <property type="match status" value="1"/>
</dbReference>
<evidence type="ECO:0000256" key="1">
    <source>
        <dbReference type="PIRSR" id="PIRSR640198-1"/>
    </source>
</evidence>
<protein>
    <submittedName>
        <fullName evidence="5">Cell filamentation protein Fic</fullName>
    </submittedName>
</protein>
<dbReference type="InterPro" id="IPR036390">
    <property type="entry name" value="WH_DNA-bd_sf"/>
</dbReference>
<dbReference type="SUPFAM" id="SSF46785">
    <property type="entry name" value="Winged helix' DNA-binding domain"/>
    <property type="match status" value="1"/>
</dbReference>
<feature type="domain" description="Fido" evidence="4">
    <location>
        <begin position="100"/>
        <end position="257"/>
    </location>
</feature>
<evidence type="ECO:0000313" key="6">
    <source>
        <dbReference type="Proteomes" id="UP000028123"/>
    </source>
</evidence>
<proteinExistence type="predicted"/>
<feature type="site" description="Important for autoinhibition of adenylyltransferase activity" evidence="3">
    <location>
        <position position="55"/>
    </location>
</feature>
<feature type="binding site" evidence="2">
    <location>
        <begin position="189"/>
        <end position="196"/>
    </location>
    <ligand>
        <name>ATP</name>
        <dbReference type="ChEBI" id="CHEBI:30616"/>
    </ligand>
</feature>
<evidence type="ECO:0000256" key="2">
    <source>
        <dbReference type="PIRSR" id="PIRSR640198-2"/>
    </source>
</evidence>
<reference evidence="5 6" key="1">
    <citation type="submission" date="2014-06" db="EMBL/GenBank/DDBJ databases">
        <title>Draft genome sequence of Paenibacillus sp. MSt1.</title>
        <authorList>
            <person name="Aw Y.K."/>
            <person name="Ong K.S."/>
            <person name="Gan H.M."/>
            <person name="Lee S.M."/>
        </authorList>
    </citation>
    <scope>NUCLEOTIDE SEQUENCE [LARGE SCALE GENOMIC DNA]</scope>
    <source>
        <strain evidence="5 6">MSt1</strain>
    </source>
</reference>
<dbReference type="PANTHER" id="PTHR13504">
    <property type="entry name" value="FIDO DOMAIN-CONTAINING PROTEIN DDB_G0283145"/>
    <property type="match status" value="1"/>
</dbReference>
<dbReference type="eggNOG" id="COG3177">
    <property type="taxonomic scope" value="Bacteria"/>
</dbReference>
<dbReference type="EMBL" id="JNVM01000004">
    <property type="protein sequence ID" value="KEQ26953.1"/>
    <property type="molecule type" value="Genomic_DNA"/>
</dbReference>
<name>A0A081P8D0_9BACL</name>
<evidence type="ECO:0000259" key="4">
    <source>
        <dbReference type="PROSITE" id="PS51459"/>
    </source>
</evidence>
<organism evidence="5 6">
    <name type="scientific">Paenibacillus tyrfis</name>
    <dbReference type="NCBI Taxonomy" id="1501230"/>
    <lineage>
        <taxon>Bacteria</taxon>
        <taxon>Bacillati</taxon>
        <taxon>Bacillota</taxon>
        <taxon>Bacilli</taxon>
        <taxon>Bacillales</taxon>
        <taxon>Paenibacillaceae</taxon>
        <taxon>Paenibacillus</taxon>
    </lineage>
</organism>
<keyword evidence="6" id="KW-1185">Reference proteome</keyword>